<reference evidence="1 2" key="1">
    <citation type="submission" date="2024-03" db="EMBL/GenBank/DDBJ databases">
        <title>Mouse gut bacterial collection (mGBC) of GemPharmatech.</title>
        <authorList>
            <person name="He Y."/>
            <person name="Dong L."/>
            <person name="Wu D."/>
            <person name="Gao X."/>
            <person name="Lin Z."/>
        </authorList>
    </citation>
    <scope>NUCLEOTIDE SEQUENCE [LARGE SCALE GENOMIC DNA]</scope>
    <source>
        <strain evidence="1 2">15-30</strain>
    </source>
</reference>
<evidence type="ECO:0000313" key="2">
    <source>
        <dbReference type="Proteomes" id="UP001565236"/>
    </source>
</evidence>
<dbReference type="EMBL" id="JBCLUF010000019">
    <property type="protein sequence ID" value="MEY8662487.1"/>
    <property type="molecule type" value="Genomic_DNA"/>
</dbReference>
<protein>
    <recommendedName>
        <fullName evidence="3">YolD-like protein</fullName>
    </recommendedName>
</protein>
<proteinExistence type="predicted"/>
<dbReference type="RefSeq" id="WP_369942089.1">
    <property type="nucleotide sequence ID" value="NZ_JBCLUF010000019.1"/>
</dbReference>
<accession>A0ABV4DSP2</accession>
<sequence>MSFKTFFRSKKLTRFSHELHERAQTFFEPTASVKNYATIPENQLKLFLNQAIQTKRLVTITLKTQSNSYEKLTGTLYPLNDQLKVVYLRLDAKKTRLIFIKDIVHLDLGKLSLKDVRPLTYERVSFH</sequence>
<comment type="caution">
    <text evidence="1">The sequence shown here is derived from an EMBL/GenBank/DDBJ whole genome shotgun (WGS) entry which is preliminary data.</text>
</comment>
<name>A0ABV4DSP2_9LACO</name>
<evidence type="ECO:0000313" key="1">
    <source>
        <dbReference type="EMBL" id="MEY8662487.1"/>
    </source>
</evidence>
<dbReference type="Proteomes" id="UP001565236">
    <property type="component" value="Unassembled WGS sequence"/>
</dbReference>
<organism evidence="1 2">
    <name type="scientific">Ligilactobacillus faecis</name>
    <dbReference type="NCBI Taxonomy" id="762833"/>
    <lineage>
        <taxon>Bacteria</taxon>
        <taxon>Bacillati</taxon>
        <taxon>Bacillota</taxon>
        <taxon>Bacilli</taxon>
        <taxon>Lactobacillales</taxon>
        <taxon>Lactobacillaceae</taxon>
        <taxon>Ligilactobacillus</taxon>
    </lineage>
</organism>
<keyword evidence="2" id="KW-1185">Reference proteome</keyword>
<gene>
    <name evidence="1" type="ORF">AALT52_06260</name>
</gene>
<evidence type="ECO:0008006" key="3">
    <source>
        <dbReference type="Google" id="ProtNLM"/>
    </source>
</evidence>